<feature type="compositionally biased region" description="Polar residues" evidence="1">
    <location>
        <begin position="127"/>
        <end position="154"/>
    </location>
</feature>
<feature type="compositionally biased region" description="Polar residues" evidence="1">
    <location>
        <begin position="23"/>
        <end position="34"/>
    </location>
</feature>
<name>A0AAJ8MVQ8_9TREE</name>
<feature type="domain" description="C2H2-type" evidence="2">
    <location>
        <begin position="248"/>
        <end position="271"/>
    </location>
</feature>
<feature type="compositionally biased region" description="Polar residues" evidence="1">
    <location>
        <begin position="474"/>
        <end position="488"/>
    </location>
</feature>
<dbReference type="InterPro" id="IPR013087">
    <property type="entry name" value="Znf_C2H2_type"/>
</dbReference>
<feature type="compositionally biased region" description="Low complexity" evidence="1">
    <location>
        <begin position="85"/>
        <end position="96"/>
    </location>
</feature>
<dbReference type="Gene3D" id="3.30.160.60">
    <property type="entry name" value="Classic Zinc Finger"/>
    <property type="match status" value="1"/>
</dbReference>
<gene>
    <name evidence="3" type="ORF">CI109_102258</name>
</gene>
<dbReference type="SMART" id="SM00355">
    <property type="entry name" value="ZnF_C2H2"/>
    <property type="match status" value="3"/>
</dbReference>
<dbReference type="RefSeq" id="XP_065823194.1">
    <property type="nucleotide sequence ID" value="XM_065967122.1"/>
</dbReference>
<evidence type="ECO:0000313" key="3">
    <source>
        <dbReference type="EMBL" id="WWD17815.1"/>
    </source>
</evidence>
<evidence type="ECO:0000259" key="2">
    <source>
        <dbReference type="PROSITE" id="PS00028"/>
    </source>
</evidence>
<dbReference type="PROSITE" id="PS00028">
    <property type="entry name" value="ZINC_FINGER_C2H2_1"/>
    <property type="match status" value="1"/>
</dbReference>
<dbReference type="Proteomes" id="UP000322225">
    <property type="component" value="Chromosome 4"/>
</dbReference>
<sequence length="518" mass="57219">MTHVEPSPGRLPSISRVLPPLSDRTSSRYTTDPSTHARYAAPCPPPSSGPQHPVDPKGRYMSHNRALPPLRPPDAITRTPMAQRSSATPGGSSSSPIRPKNRPYDPHRPSGLYQPSRGAQRDAKYSQKLQSGNGKTPTSGSTHVPSIAQLNSQLRRPVDPLEKVRRDQQAAIAAARKAYAIEVQEKAIREEHAKKVRRIQLQVFVHARPTYCSWRGCEAILNSWALLEKHLHHAHLHPDLSHGDQVTCQWEGCGERFSDRQGCYRHVLVVHMKPFSARCPFNCLYEGPQFPDLMAHIDRRHPHSTPDDFVPGLIHHRPPSLPPATKLPALPSTTGPNRLIWMNNPVKPFQGGIGRKVKKLIWRNCIGGRLPRKDGYEDKVGASAAIKAILENARRLEAPTKSGLGLTVDTQPNNQLQEKQVELVDVVQSAKEATESAKKEMFGGSSLVVDLTEDGSSRTTSTVSSPRNNKRTRSASSFELDNASVSSEESLRGEGKSPRSKRVRVASAKLIESISTRN</sequence>
<accession>A0AAJ8MVQ8</accession>
<dbReference type="KEGG" id="ksn:43588886"/>
<proteinExistence type="predicted"/>
<organism evidence="3 4">
    <name type="scientific">Kwoniella shandongensis</name>
    <dbReference type="NCBI Taxonomy" id="1734106"/>
    <lineage>
        <taxon>Eukaryota</taxon>
        <taxon>Fungi</taxon>
        <taxon>Dikarya</taxon>
        <taxon>Basidiomycota</taxon>
        <taxon>Agaricomycotina</taxon>
        <taxon>Tremellomycetes</taxon>
        <taxon>Tremellales</taxon>
        <taxon>Cryptococcaceae</taxon>
        <taxon>Kwoniella</taxon>
    </lineage>
</organism>
<evidence type="ECO:0000313" key="4">
    <source>
        <dbReference type="Proteomes" id="UP000322225"/>
    </source>
</evidence>
<keyword evidence="4" id="KW-1185">Reference proteome</keyword>
<dbReference type="EMBL" id="CP144054">
    <property type="protein sequence ID" value="WWD17815.1"/>
    <property type="molecule type" value="Genomic_DNA"/>
</dbReference>
<protein>
    <recommendedName>
        <fullName evidence="2">C2H2-type domain-containing protein</fullName>
    </recommendedName>
</protein>
<evidence type="ECO:0000256" key="1">
    <source>
        <dbReference type="SAM" id="MobiDB-lite"/>
    </source>
</evidence>
<feature type="region of interest" description="Disordered" evidence="1">
    <location>
        <begin position="1"/>
        <end position="157"/>
    </location>
</feature>
<reference evidence="3" key="1">
    <citation type="submission" date="2017-08" db="EMBL/GenBank/DDBJ databases">
        <authorList>
            <person name="Cuomo C."/>
            <person name="Billmyre B."/>
            <person name="Heitman J."/>
        </authorList>
    </citation>
    <scope>NUCLEOTIDE SEQUENCE</scope>
    <source>
        <strain evidence="3">CBS 12478</strain>
    </source>
</reference>
<dbReference type="GeneID" id="43588886"/>
<feature type="region of interest" description="Disordered" evidence="1">
    <location>
        <begin position="453"/>
        <end position="504"/>
    </location>
</feature>
<dbReference type="AlphaFoldDB" id="A0AAJ8MVQ8"/>
<reference evidence="3" key="2">
    <citation type="submission" date="2024-01" db="EMBL/GenBank/DDBJ databases">
        <title>Comparative genomics of Cryptococcus and Kwoniella reveals pathogenesis evolution and contrasting modes of karyotype evolution via chromosome fusion or intercentromeric recombination.</title>
        <authorList>
            <person name="Coelho M.A."/>
            <person name="David-Palma M."/>
            <person name="Shea T."/>
            <person name="Bowers K."/>
            <person name="McGinley-Smith S."/>
            <person name="Mohammad A.W."/>
            <person name="Gnirke A."/>
            <person name="Yurkov A.M."/>
            <person name="Nowrousian M."/>
            <person name="Sun S."/>
            <person name="Cuomo C.A."/>
            <person name="Heitman J."/>
        </authorList>
    </citation>
    <scope>NUCLEOTIDE SEQUENCE</scope>
    <source>
        <strain evidence="3">CBS 12478</strain>
    </source>
</reference>